<name>A0A246GM78_9FLAO</name>
<keyword evidence="1 3" id="KW-0732">Signal</keyword>
<dbReference type="Gene3D" id="3.60.10.10">
    <property type="entry name" value="Endonuclease/exonuclease/phosphatase"/>
    <property type="match status" value="1"/>
</dbReference>
<evidence type="ECO:0000256" key="2">
    <source>
        <dbReference type="ARBA" id="ARBA00022801"/>
    </source>
</evidence>
<evidence type="ECO:0000313" key="6">
    <source>
        <dbReference type="Proteomes" id="UP000197768"/>
    </source>
</evidence>
<dbReference type="Pfam" id="PF03372">
    <property type="entry name" value="Exo_endo_phos"/>
    <property type="match status" value="1"/>
</dbReference>
<evidence type="ECO:0000313" key="5">
    <source>
        <dbReference type="EMBL" id="OWP85426.1"/>
    </source>
</evidence>
<dbReference type="PROSITE" id="PS51257">
    <property type="entry name" value="PROKAR_LIPOPROTEIN"/>
    <property type="match status" value="1"/>
</dbReference>
<gene>
    <name evidence="5" type="ORF">BWK59_00160</name>
</gene>
<dbReference type="PANTHER" id="PTHR16320:SF23">
    <property type="entry name" value="SPHINGOMYELINASE C 1"/>
    <property type="match status" value="1"/>
</dbReference>
<dbReference type="GO" id="GO:0005576">
    <property type="term" value="C:extracellular region"/>
    <property type="evidence" value="ECO:0007669"/>
    <property type="project" value="InterPro"/>
</dbReference>
<dbReference type="RefSeq" id="WP_088389968.1">
    <property type="nucleotide sequence ID" value="NZ_MTCZ01000001.1"/>
</dbReference>
<dbReference type="CDD" id="cd09078">
    <property type="entry name" value="nSMase"/>
    <property type="match status" value="1"/>
</dbReference>
<dbReference type="GO" id="GO:0004767">
    <property type="term" value="F:sphingomyelin phosphodiesterase activity"/>
    <property type="evidence" value="ECO:0007669"/>
    <property type="project" value="InterPro"/>
</dbReference>
<evidence type="ECO:0000256" key="1">
    <source>
        <dbReference type="ARBA" id="ARBA00022729"/>
    </source>
</evidence>
<feature type="signal peptide" evidence="3">
    <location>
        <begin position="1"/>
        <end position="18"/>
    </location>
</feature>
<dbReference type="AlphaFoldDB" id="A0A246GM78"/>
<dbReference type="InterPro" id="IPR036691">
    <property type="entry name" value="Endo/exonu/phosph_ase_sf"/>
</dbReference>
<keyword evidence="2" id="KW-0378">Hydrolase</keyword>
<dbReference type="EMBL" id="MTCZ01000001">
    <property type="protein sequence ID" value="OWP85426.1"/>
    <property type="molecule type" value="Genomic_DNA"/>
</dbReference>
<dbReference type="SUPFAM" id="SSF56219">
    <property type="entry name" value="DNase I-like"/>
    <property type="match status" value="1"/>
</dbReference>
<evidence type="ECO:0000256" key="3">
    <source>
        <dbReference type="SAM" id="SignalP"/>
    </source>
</evidence>
<dbReference type="InterPro" id="IPR017766">
    <property type="entry name" value="Sphingomyelinase/PLipase_C"/>
</dbReference>
<sequence>MKKLLLLLGLLLIGSCSDENVLLLENNKNSTKRLTDSSETFSVMSYNVYQLPNVMTQYKSKERAIELQKYISNLGTETPDVLVIEEGFNARFGDEFLAKVKTIYPYMSSLLGLYCTSGKGTPLYPNDWDGYYGDCGNTLFHINGGIIILSKYPILKKYQMIFKNRINSPEGLTNRGVAYVVIQKNGKKYHVMGTHTASEQPGFPGRLTREKQFNEMKTFKETFSIPRTEPVIYAGDMNVEYTLTHEYQKMKTILNGVNNYLFNPLIDRGTYSNQNTIVKYQGFKDYNNTLDYILLDKNHKLPEYITPTNRLMAQYFGGDISDHDLVYAKFVLRINYL</sequence>
<proteinExistence type="predicted"/>
<comment type="caution">
    <text evidence="5">The sequence shown here is derived from an EMBL/GenBank/DDBJ whole genome shotgun (WGS) entry which is preliminary data.</text>
</comment>
<dbReference type="InterPro" id="IPR038772">
    <property type="entry name" value="Sph/SMPD2-like"/>
</dbReference>
<feature type="chain" id="PRO_5013258615" description="Endonuclease/exonuclease/phosphatase domain-containing protein" evidence="3">
    <location>
        <begin position="19"/>
        <end position="337"/>
    </location>
</feature>
<dbReference type="Proteomes" id="UP000197768">
    <property type="component" value="Unassembled WGS sequence"/>
</dbReference>
<organism evidence="5 6">
    <name type="scientific">Flavobacterium davisii</name>
    <dbReference type="NCBI Taxonomy" id="2906077"/>
    <lineage>
        <taxon>Bacteria</taxon>
        <taxon>Pseudomonadati</taxon>
        <taxon>Bacteroidota</taxon>
        <taxon>Flavobacteriia</taxon>
        <taxon>Flavobacteriales</taxon>
        <taxon>Flavobacteriaceae</taxon>
        <taxon>Flavobacterium</taxon>
    </lineage>
</organism>
<protein>
    <recommendedName>
        <fullName evidence="4">Endonuclease/exonuclease/phosphatase domain-containing protein</fullName>
    </recommendedName>
</protein>
<dbReference type="PANTHER" id="PTHR16320">
    <property type="entry name" value="SPHINGOMYELINASE FAMILY MEMBER"/>
    <property type="match status" value="1"/>
</dbReference>
<dbReference type="InterPro" id="IPR005135">
    <property type="entry name" value="Endo/exonuclease/phosphatase"/>
</dbReference>
<accession>A0A246GM78</accession>
<feature type="domain" description="Endonuclease/exonuclease/phosphatase" evidence="4">
    <location>
        <begin position="44"/>
        <end position="323"/>
    </location>
</feature>
<evidence type="ECO:0000259" key="4">
    <source>
        <dbReference type="Pfam" id="PF03372"/>
    </source>
</evidence>
<reference evidence="5 6" key="1">
    <citation type="journal article" date="2017" name="Infect. Genet. Evol.">
        <title>Comparative genome analysis of fish pathogen Flavobacterium columnare reveals extensive sequence diversity within the species.</title>
        <authorList>
            <person name="Kayansamruaj P."/>
            <person name="Dong H.T."/>
            <person name="Hirono I."/>
            <person name="Kondo H."/>
            <person name="Senapin S."/>
            <person name="Rodkhum C."/>
        </authorList>
    </citation>
    <scope>NUCLEOTIDE SEQUENCE [LARGE SCALE GENOMIC DNA]</scope>
    <source>
        <strain evidence="5 6">1215</strain>
    </source>
</reference>